<evidence type="ECO:0000313" key="3">
    <source>
        <dbReference type="Proteomes" id="UP000660745"/>
    </source>
</evidence>
<protein>
    <submittedName>
        <fullName evidence="2">Uncharacterized protein</fullName>
    </submittedName>
</protein>
<proteinExistence type="predicted"/>
<dbReference type="Proteomes" id="UP000660745">
    <property type="component" value="Unassembled WGS sequence"/>
</dbReference>
<evidence type="ECO:0000313" key="2">
    <source>
        <dbReference type="EMBL" id="GGP17264.1"/>
    </source>
</evidence>
<comment type="caution">
    <text evidence="2">The sequence shown here is derived from an EMBL/GenBank/DDBJ whole genome shotgun (WGS) entry which is preliminary data.</text>
</comment>
<feature type="compositionally biased region" description="Basic and acidic residues" evidence="1">
    <location>
        <begin position="42"/>
        <end position="68"/>
    </location>
</feature>
<reference evidence="2" key="1">
    <citation type="journal article" date="2014" name="Int. J. Syst. Evol. Microbiol.">
        <title>Complete genome sequence of Corynebacterium casei LMG S-19264T (=DSM 44701T), isolated from a smear-ripened cheese.</title>
        <authorList>
            <consortium name="US DOE Joint Genome Institute (JGI-PGF)"/>
            <person name="Walter F."/>
            <person name="Albersmeier A."/>
            <person name="Kalinowski J."/>
            <person name="Ruckert C."/>
        </authorList>
    </citation>
    <scope>NUCLEOTIDE SEQUENCE</scope>
    <source>
        <strain evidence="2">CGMCC 4.7430</strain>
    </source>
</reference>
<accession>A0A918EBF0</accession>
<gene>
    <name evidence="2" type="ORF">GCM10012278_84460</name>
</gene>
<name>A0A918EBF0_9ACTN</name>
<dbReference type="EMBL" id="BMNK01000023">
    <property type="protein sequence ID" value="GGP17264.1"/>
    <property type="molecule type" value="Genomic_DNA"/>
</dbReference>
<evidence type="ECO:0000256" key="1">
    <source>
        <dbReference type="SAM" id="MobiDB-lite"/>
    </source>
</evidence>
<keyword evidence="3" id="KW-1185">Reference proteome</keyword>
<sequence>MGPVDQFADPAHGTGVPVTRAVWEPERSRAQAEKPQGWAVADRPRAQAVREDGARGWRDVGELERAPGEEEGVVSEELGGGGGAEDGQVEECGVRAVQGEWGGGMRVEELVETVYEALLRRLRAEFRLERERRGLAADPGLWG</sequence>
<reference evidence="2" key="2">
    <citation type="submission" date="2020-09" db="EMBL/GenBank/DDBJ databases">
        <authorList>
            <person name="Sun Q."/>
            <person name="Zhou Y."/>
        </authorList>
    </citation>
    <scope>NUCLEOTIDE SEQUENCE</scope>
    <source>
        <strain evidence="2">CGMCC 4.7430</strain>
    </source>
</reference>
<organism evidence="2 3">
    <name type="scientific">Nonomuraea glycinis</name>
    <dbReference type="NCBI Taxonomy" id="2047744"/>
    <lineage>
        <taxon>Bacteria</taxon>
        <taxon>Bacillati</taxon>
        <taxon>Actinomycetota</taxon>
        <taxon>Actinomycetes</taxon>
        <taxon>Streptosporangiales</taxon>
        <taxon>Streptosporangiaceae</taxon>
        <taxon>Nonomuraea</taxon>
    </lineage>
</organism>
<dbReference type="AlphaFoldDB" id="A0A918EBF0"/>
<feature type="region of interest" description="Disordered" evidence="1">
    <location>
        <begin position="1"/>
        <end position="88"/>
    </location>
</feature>
<feature type="compositionally biased region" description="Basic and acidic residues" evidence="1">
    <location>
        <begin position="23"/>
        <end position="32"/>
    </location>
</feature>